<dbReference type="RefSeq" id="WP_272746477.1">
    <property type="nucleotide sequence ID" value="NZ_JAQQKX010000001.1"/>
</dbReference>
<evidence type="ECO:0000313" key="4">
    <source>
        <dbReference type="Proteomes" id="UP001214854"/>
    </source>
</evidence>
<evidence type="ECO:0000313" key="3">
    <source>
        <dbReference type="EMBL" id="MDC7681964.1"/>
    </source>
</evidence>
<dbReference type="SUPFAM" id="SSF52317">
    <property type="entry name" value="Class I glutamine amidotransferase-like"/>
    <property type="match status" value="1"/>
</dbReference>
<organism evidence="3 4">
    <name type="scientific">Asticcacaulis aquaticus</name>
    <dbReference type="NCBI Taxonomy" id="2984212"/>
    <lineage>
        <taxon>Bacteria</taxon>
        <taxon>Pseudomonadati</taxon>
        <taxon>Pseudomonadota</taxon>
        <taxon>Alphaproteobacteria</taxon>
        <taxon>Caulobacterales</taxon>
        <taxon>Caulobacteraceae</taxon>
        <taxon>Asticcacaulis</taxon>
    </lineage>
</organism>
<dbReference type="Gene3D" id="3.40.50.880">
    <property type="match status" value="1"/>
</dbReference>
<reference evidence="3 4" key="1">
    <citation type="submission" date="2023-01" db="EMBL/GenBank/DDBJ databases">
        <title>Novel species of the genus Asticcacaulis isolated from rivers.</title>
        <authorList>
            <person name="Lu H."/>
        </authorList>
    </citation>
    <scope>NUCLEOTIDE SEQUENCE [LARGE SCALE GENOMIC DNA]</scope>
    <source>
        <strain evidence="3 4">BYS171W</strain>
    </source>
</reference>
<feature type="chain" id="PRO_5046901841" evidence="1">
    <location>
        <begin position="21"/>
        <end position="268"/>
    </location>
</feature>
<dbReference type="PANTHER" id="PTHR40469:SF2">
    <property type="entry name" value="GALACTOSE-BINDING DOMAIN-LIKE SUPERFAMILY PROTEIN"/>
    <property type="match status" value="1"/>
</dbReference>
<gene>
    <name evidence="3" type="ORF">PQU92_01660</name>
</gene>
<dbReference type="PANTHER" id="PTHR40469">
    <property type="entry name" value="SECRETED GLYCOSYL HYDROLASE"/>
    <property type="match status" value="1"/>
</dbReference>
<name>A0ABT5HPH1_9CAUL</name>
<dbReference type="InterPro" id="IPR029062">
    <property type="entry name" value="Class_I_gatase-like"/>
</dbReference>
<evidence type="ECO:0000259" key="2">
    <source>
        <dbReference type="Pfam" id="PF06283"/>
    </source>
</evidence>
<accession>A0ABT5HPH1</accession>
<proteinExistence type="predicted"/>
<sequence length="268" mass="29666">MRKSLLAAGFMALAALPVAAERVTTPVFETVGPVVPKTVKRPAILILSKANDWRHDSMPATAKAVTDIAIRRGWVVYETSNAAIFNAHDMKRFNVVVLNHSTGELFTPEQKVVFQAWLESGGRIVALHGAGGTSRHPWPWYIDNVIGAGFGGHPQIQDGVVHIENPAHPAMKKLPVNWTRNEEWYSFDRNPRGPGVHVLATVDETTYDPGDKRRMGKDHPIIWTKCAGKGGIFFTALGHQIQDWSDPVFLTHIEGALEWAKNKKAKIC</sequence>
<dbReference type="InterPro" id="IPR029010">
    <property type="entry name" value="ThuA-like"/>
</dbReference>
<protein>
    <submittedName>
        <fullName evidence="3">ThuA domain-containing protein</fullName>
    </submittedName>
</protein>
<keyword evidence="1" id="KW-0732">Signal</keyword>
<feature type="domain" description="ThuA-like" evidence="2">
    <location>
        <begin position="44"/>
        <end position="260"/>
    </location>
</feature>
<feature type="signal peptide" evidence="1">
    <location>
        <begin position="1"/>
        <end position="20"/>
    </location>
</feature>
<dbReference type="Proteomes" id="UP001214854">
    <property type="component" value="Unassembled WGS sequence"/>
</dbReference>
<dbReference type="Pfam" id="PF06283">
    <property type="entry name" value="ThuA"/>
    <property type="match status" value="1"/>
</dbReference>
<evidence type="ECO:0000256" key="1">
    <source>
        <dbReference type="SAM" id="SignalP"/>
    </source>
</evidence>
<comment type="caution">
    <text evidence="3">The sequence shown here is derived from an EMBL/GenBank/DDBJ whole genome shotgun (WGS) entry which is preliminary data.</text>
</comment>
<keyword evidence="4" id="KW-1185">Reference proteome</keyword>
<dbReference type="EMBL" id="JAQQKX010000001">
    <property type="protein sequence ID" value="MDC7681964.1"/>
    <property type="molecule type" value="Genomic_DNA"/>
</dbReference>